<sequence length="169" mass="19096">MSEEWVDWVNEANEVIAAVPRSQMRREHLRHRASYIVILDEAERIYVQRRTQTKDYCPGMLDACCGGVVQAGEAYLPSAYRELEEEMGIRGVTLTEHGTHLLGDESCPVWGGLYSCHYQGPLQLQAEEVEYVLTMTPAQILARAEEFTPDSLQALQIWLRLTDVTGVPA</sequence>
<evidence type="ECO:0000256" key="3">
    <source>
        <dbReference type="ARBA" id="ARBA00022723"/>
    </source>
</evidence>
<comment type="similarity">
    <text evidence="2">Belongs to the Nudix hydrolase family.</text>
</comment>
<evidence type="ECO:0000256" key="1">
    <source>
        <dbReference type="ARBA" id="ARBA00001946"/>
    </source>
</evidence>
<name>A0ABP8Q644_9GAMM</name>
<dbReference type="Proteomes" id="UP001501321">
    <property type="component" value="Unassembled WGS sequence"/>
</dbReference>
<dbReference type="CDD" id="cd04697">
    <property type="entry name" value="NUDIX_Hydrolase"/>
    <property type="match status" value="1"/>
</dbReference>
<dbReference type="PANTHER" id="PTHR10885:SF0">
    <property type="entry name" value="ISOPENTENYL-DIPHOSPHATE DELTA-ISOMERASE"/>
    <property type="match status" value="1"/>
</dbReference>
<dbReference type="PIRSF" id="PIRSF017340">
    <property type="entry name" value="Nudix_hydro"/>
    <property type="match status" value="1"/>
</dbReference>
<dbReference type="Gene3D" id="3.90.79.10">
    <property type="entry name" value="Nucleoside Triphosphate Pyrophosphohydrolase"/>
    <property type="match status" value="1"/>
</dbReference>
<dbReference type="InterPro" id="IPR024195">
    <property type="entry name" value="NUDIX_hydrolase_YfcD_pred"/>
</dbReference>
<gene>
    <name evidence="7" type="primary">yfcD</name>
    <name evidence="7" type="ORF">GCM10023095_16140</name>
</gene>
<dbReference type="Pfam" id="PF00293">
    <property type="entry name" value="NUDIX"/>
    <property type="match status" value="1"/>
</dbReference>
<organism evidence="7 8">
    <name type="scientific">Pseudaeromonas paramecii</name>
    <dbReference type="NCBI Taxonomy" id="2138166"/>
    <lineage>
        <taxon>Bacteria</taxon>
        <taxon>Pseudomonadati</taxon>
        <taxon>Pseudomonadota</taxon>
        <taxon>Gammaproteobacteria</taxon>
        <taxon>Aeromonadales</taxon>
        <taxon>Aeromonadaceae</taxon>
        <taxon>Pseudaeromonas</taxon>
    </lineage>
</organism>
<keyword evidence="3" id="KW-0479">Metal-binding</keyword>
<keyword evidence="8" id="KW-1185">Reference proteome</keyword>
<comment type="cofactor">
    <cofactor evidence="1">
        <name>Mg(2+)</name>
        <dbReference type="ChEBI" id="CHEBI:18420"/>
    </cofactor>
</comment>
<keyword evidence="5" id="KW-0460">Magnesium</keyword>
<evidence type="ECO:0000259" key="6">
    <source>
        <dbReference type="PROSITE" id="PS51462"/>
    </source>
</evidence>
<evidence type="ECO:0000256" key="2">
    <source>
        <dbReference type="ARBA" id="ARBA00005582"/>
    </source>
</evidence>
<dbReference type="PROSITE" id="PS51462">
    <property type="entry name" value="NUDIX"/>
    <property type="match status" value="1"/>
</dbReference>
<dbReference type="EMBL" id="BAABFC010000010">
    <property type="protein sequence ID" value="GAA4498182.1"/>
    <property type="molecule type" value="Genomic_DNA"/>
</dbReference>
<keyword evidence="4 7" id="KW-0378">Hydrolase</keyword>
<dbReference type="InterPro" id="IPR015797">
    <property type="entry name" value="NUDIX_hydrolase-like_dom_sf"/>
</dbReference>
<evidence type="ECO:0000256" key="5">
    <source>
        <dbReference type="ARBA" id="ARBA00022842"/>
    </source>
</evidence>
<dbReference type="NCBIfam" id="NF011922">
    <property type="entry name" value="PRK15393.1"/>
    <property type="match status" value="1"/>
</dbReference>
<dbReference type="SUPFAM" id="SSF55811">
    <property type="entry name" value="Nudix"/>
    <property type="match status" value="1"/>
</dbReference>
<dbReference type="PANTHER" id="PTHR10885">
    <property type="entry name" value="ISOPENTENYL-DIPHOSPHATE DELTA-ISOMERASE"/>
    <property type="match status" value="1"/>
</dbReference>
<feature type="domain" description="Nudix hydrolase" evidence="6">
    <location>
        <begin position="29"/>
        <end position="161"/>
    </location>
</feature>
<proteinExistence type="inferred from homology"/>
<evidence type="ECO:0000313" key="7">
    <source>
        <dbReference type="EMBL" id="GAA4498182.1"/>
    </source>
</evidence>
<evidence type="ECO:0000256" key="4">
    <source>
        <dbReference type="ARBA" id="ARBA00022801"/>
    </source>
</evidence>
<evidence type="ECO:0000313" key="8">
    <source>
        <dbReference type="Proteomes" id="UP001501321"/>
    </source>
</evidence>
<reference evidence="8" key="1">
    <citation type="journal article" date="2019" name="Int. J. Syst. Evol. Microbiol.">
        <title>The Global Catalogue of Microorganisms (GCM) 10K type strain sequencing project: providing services to taxonomists for standard genome sequencing and annotation.</title>
        <authorList>
            <consortium name="The Broad Institute Genomics Platform"/>
            <consortium name="The Broad Institute Genome Sequencing Center for Infectious Disease"/>
            <person name="Wu L."/>
            <person name="Ma J."/>
        </authorList>
    </citation>
    <scope>NUCLEOTIDE SEQUENCE [LARGE SCALE GENOMIC DNA]</scope>
    <source>
        <strain evidence="8">JCM 32226</strain>
    </source>
</reference>
<dbReference type="RefSeq" id="WP_345011852.1">
    <property type="nucleotide sequence ID" value="NZ_BAABFC010000010.1"/>
</dbReference>
<protein>
    <submittedName>
        <fullName evidence="7">NUDIX hydrolase YfcD</fullName>
    </submittedName>
</protein>
<dbReference type="InterPro" id="IPR000086">
    <property type="entry name" value="NUDIX_hydrolase_dom"/>
</dbReference>
<dbReference type="GO" id="GO:0016787">
    <property type="term" value="F:hydrolase activity"/>
    <property type="evidence" value="ECO:0007669"/>
    <property type="project" value="UniProtKB-KW"/>
</dbReference>
<accession>A0ABP8Q644</accession>
<comment type="caution">
    <text evidence="7">The sequence shown here is derived from an EMBL/GenBank/DDBJ whole genome shotgun (WGS) entry which is preliminary data.</text>
</comment>